<dbReference type="InterPro" id="IPR011766">
    <property type="entry name" value="TPP_enzyme_TPP-bd"/>
</dbReference>
<dbReference type="CDD" id="cd02005">
    <property type="entry name" value="TPP_PDC_IPDC"/>
    <property type="match status" value="1"/>
</dbReference>
<dbReference type="CDD" id="cd07038">
    <property type="entry name" value="TPP_PYR_PDC_IPDC_like"/>
    <property type="match status" value="1"/>
</dbReference>
<feature type="domain" description="Thiamine pyrophosphate enzyme central" evidence="14">
    <location>
        <begin position="267"/>
        <end position="358"/>
    </location>
</feature>
<dbReference type="PANTHER" id="PTHR43452:SF1">
    <property type="entry name" value="PYRUVATE DECARBOXYLASE C186.09-RELATED"/>
    <property type="match status" value="1"/>
</dbReference>
<dbReference type="GO" id="GO:0000949">
    <property type="term" value="P:aromatic amino acid family catabolic process to alcohol via Ehrlich pathway"/>
    <property type="evidence" value="ECO:0007669"/>
    <property type="project" value="TreeGrafter"/>
</dbReference>
<dbReference type="SUPFAM" id="SSF52467">
    <property type="entry name" value="DHS-like NAD/FAD-binding domain"/>
    <property type="match status" value="1"/>
</dbReference>
<evidence type="ECO:0000256" key="4">
    <source>
        <dbReference type="ARBA" id="ARBA00013202"/>
    </source>
</evidence>
<evidence type="ECO:0000313" key="17">
    <source>
        <dbReference type="EMBL" id="PYH98106.1"/>
    </source>
</evidence>
<sequence>MFSKYLPQWRKRLSRLEPSEKTVPAKVEGGEVVRSAEKVDAPDLCISPRQPLRQPDFNQSQYNLGTYLAHRMEEIGVKDYFVVPGDYNLTLLDQILKNESLRMVGCCNELNAGYAADGYARASPARVAVVMVTFMVGGLSLINAIAGAYSDKLSVIVVSGCPSTKSLGEDRLIHHTLSTTDYDQALRMFREVTASSVRLDSARNASAVLDRTIIESLQRSLPVYIEIPQDMFTIPCARPTPLILEGPAPPKPEAIRALSDAFSRCWKRATRPVVIVGALARGIPQPLLMDFIARLGCPVLCQPDGKSLVSEDHEPFAGTLWSGASDPGVERLALESDLWVVIGGRWSDAHHWGKAVHNPRGSDRMIDLQNGYIGMPSGERIDGIPLSATLRTLIYSRITTKSTVAVESVNITKPTQSATPDPDTPLSMSTIVNGIKRLLKEKDTLIADAGDSWFNAQKVRLPPGADFQMQMIWGAIGWSLPATFGMQLARPDGRAVLMIGDGGFQMTAQELSTMIRAKANAIIFIINNLGYAIETAIHDGPYNYINNWDYAALGTCFSKRWHAVDGSNRFAAQEESANRLVPEVVSVRVHTAGELQAALERVERERDKLAVVECCVHPTDYSEGLRQFGAAFG</sequence>
<feature type="transmembrane region" description="Helical" evidence="13">
    <location>
        <begin position="127"/>
        <end position="149"/>
    </location>
</feature>
<evidence type="ECO:0000259" key="14">
    <source>
        <dbReference type="Pfam" id="PF00205"/>
    </source>
</evidence>
<dbReference type="InterPro" id="IPR012000">
    <property type="entry name" value="Thiamin_PyroP_enz_cen_dom"/>
</dbReference>
<comment type="catalytic activity">
    <reaction evidence="1">
        <text>a 2-oxocarboxylate + H(+) = an aldehyde + CO2</text>
        <dbReference type="Rhea" id="RHEA:11628"/>
        <dbReference type="ChEBI" id="CHEBI:15378"/>
        <dbReference type="ChEBI" id="CHEBI:16526"/>
        <dbReference type="ChEBI" id="CHEBI:17478"/>
        <dbReference type="ChEBI" id="CHEBI:35179"/>
        <dbReference type="EC" id="4.1.1.1"/>
    </reaction>
</comment>
<keyword evidence="6 11" id="KW-0479">Metal-binding</keyword>
<dbReference type="PIRSF" id="PIRSF036565">
    <property type="entry name" value="Pyruvt_ip_decrb"/>
    <property type="match status" value="1"/>
</dbReference>
<keyword evidence="13" id="KW-0472">Membrane</keyword>
<dbReference type="STRING" id="1448320.A0A319DKM6"/>
<comment type="cofactor">
    <cofactor evidence="11">
        <name>Mg(2+)</name>
        <dbReference type="ChEBI" id="CHEBI:18420"/>
    </cofactor>
    <text evidence="11">Binds 1 Mg(2+) per subunit.</text>
</comment>
<dbReference type="InterPro" id="IPR012110">
    <property type="entry name" value="PDC/IPDC-like"/>
</dbReference>
<dbReference type="Pfam" id="PF02776">
    <property type="entry name" value="TPP_enzyme_N"/>
    <property type="match status" value="1"/>
</dbReference>
<dbReference type="Proteomes" id="UP000247810">
    <property type="component" value="Unassembled WGS sequence"/>
</dbReference>
<evidence type="ECO:0000256" key="2">
    <source>
        <dbReference type="ARBA" id="ARBA00001964"/>
    </source>
</evidence>
<evidence type="ECO:0000259" key="16">
    <source>
        <dbReference type="Pfam" id="PF02776"/>
    </source>
</evidence>
<keyword evidence="9 12" id="KW-0786">Thiamine pyrophosphate</keyword>
<proteinExistence type="inferred from homology"/>
<feature type="domain" description="Thiamine pyrophosphate enzyme TPP-binding" evidence="15">
    <location>
        <begin position="456"/>
        <end position="613"/>
    </location>
</feature>
<keyword evidence="17" id="KW-0670">Pyruvate</keyword>
<comment type="similarity">
    <text evidence="3 12">Belongs to the TPP enzyme family.</text>
</comment>
<evidence type="ECO:0000256" key="12">
    <source>
        <dbReference type="RuleBase" id="RU362132"/>
    </source>
</evidence>
<dbReference type="PANTHER" id="PTHR43452">
    <property type="entry name" value="PYRUVATE DECARBOXYLASE"/>
    <property type="match status" value="1"/>
</dbReference>
<dbReference type="AlphaFoldDB" id="A0A319DKM6"/>
<evidence type="ECO:0000256" key="9">
    <source>
        <dbReference type="ARBA" id="ARBA00023052"/>
    </source>
</evidence>
<dbReference type="Gene3D" id="3.40.50.970">
    <property type="match status" value="2"/>
</dbReference>
<dbReference type="InterPro" id="IPR000399">
    <property type="entry name" value="TPP-bd_CS"/>
</dbReference>
<keyword evidence="7" id="KW-0210">Decarboxylase</keyword>
<dbReference type="EMBL" id="KZ825815">
    <property type="protein sequence ID" value="PYH98106.1"/>
    <property type="molecule type" value="Genomic_DNA"/>
</dbReference>
<evidence type="ECO:0000256" key="7">
    <source>
        <dbReference type="ARBA" id="ARBA00022793"/>
    </source>
</evidence>
<dbReference type="PROSITE" id="PS00187">
    <property type="entry name" value="TPP_ENZYMES"/>
    <property type="match status" value="1"/>
</dbReference>
<dbReference type="InterPro" id="IPR029061">
    <property type="entry name" value="THDP-binding"/>
</dbReference>
<evidence type="ECO:0000256" key="8">
    <source>
        <dbReference type="ARBA" id="ARBA00022842"/>
    </source>
</evidence>
<name>A0A319DKM6_9EURO</name>
<keyword evidence="13" id="KW-0812">Transmembrane</keyword>
<dbReference type="GO" id="GO:0030976">
    <property type="term" value="F:thiamine pyrophosphate binding"/>
    <property type="evidence" value="ECO:0007669"/>
    <property type="project" value="InterPro"/>
</dbReference>
<reference evidence="17 18" key="1">
    <citation type="submission" date="2018-02" db="EMBL/GenBank/DDBJ databases">
        <title>The genomes of Aspergillus section Nigri reveals drivers in fungal speciation.</title>
        <authorList>
            <consortium name="DOE Joint Genome Institute"/>
            <person name="Vesth T.C."/>
            <person name="Nybo J."/>
            <person name="Theobald S."/>
            <person name="Brandl J."/>
            <person name="Frisvad J.C."/>
            <person name="Nielsen K.F."/>
            <person name="Lyhne E.K."/>
            <person name="Kogle M.E."/>
            <person name="Kuo A."/>
            <person name="Riley R."/>
            <person name="Clum A."/>
            <person name="Nolan M."/>
            <person name="Lipzen A."/>
            <person name="Salamov A."/>
            <person name="Henrissat B."/>
            <person name="Wiebenga A."/>
            <person name="De vries R.P."/>
            <person name="Grigoriev I.V."/>
            <person name="Mortensen U.H."/>
            <person name="Andersen M.R."/>
            <person name="Baker S.E."/>
        </authorList>
    </citation>
    <scope>NUCLEOTIDE SEQUENCE [LARGE SCALE GENOMIC DNA]</scope>
    <source>
        <strain evidence="17 18">CBS 707.79</strain>
    </source>
</reference>
<keyword evidence="10" id="KW-0456">Lyase</keyword>
<keyword evidence="8 11" id="KW-0460">Magnesium</keyword>
<gene>
    <name evidence="17" type="ORF">BO71DRAFT_345689</name>
</gene>
<organism evidence="17 18">
    <name type="scientific">Aspergillus ellipticus CBS 707.79</name>
    <dbReference type="NCBI Taxonomy" id="1448320"/>
    <lineage>
        <taxon>Eukaryota</taxon>
        <taxon>Fungi</taxon>
        <taxon>Dikarya</taxon>
        <taxon>Ascomycota</taxon>
        <taxon>Pezizomycotina</taxon>
        <taxon>Eurotiomycetes</taxon>
        <taxon>Eurotiomycetidae</taxon>
        <taxon>Eurotiales</taxon>
        <taxon>Aspergillaceae</taxon>
        <taxon>Aspergillus</taxon>
        <taxon>Aspergillus subgen. Circumdati</taxon>
    </lineage>
</organism>
<protein>
    <recommendedName>
        <fullName evidence="5">Pyruvate decarboxylase</fullName>
        <ecNumber evidence="4">4.1.1.1</ecNumber>
    </recommendedName>
</protein>
<dbReference type="FunFam" id="3.40.50.970:FF:000024">
    <property type="entry name" value="Pyruvate decarboxylase isozyme"/>
    <property type="match status" value="1"/>
</dbReference>
<feature type="binding site" evidence="11">
    <location>
        <position position="530"/>
    </location>
    <ligand>
        <name>Mg(2+)</name>
        <dbReference type="ChEBI" id="CHEBI:18420"/>
    </ligand>
</feature>
<feature type="domain" description="Thiamine pyrophosphate enzyme N-terminal TPP-binding" evidence="16">
    <location>
        <begin position="63"/>
        <end position="178"/>
    </location>
</feature>
<comment type="cofactor">
    <cofactor evidence="2">
        <name>thiamine diphosphate</name>
        <dbReference type="ChEBI" id="CHEBI:58937"/>
    </cofactor>
</comment>
<evidence type="ECO:0000256" key="6">
    <source>
        <dbReference type="ARBA" id="ARBA00022723"/>
    </source>
</evidence>
<evidence type="ECO:0000313" key="18">
    <source>
        <dbReference type="Proteomes" id="UP000247810"/>
    </source>
</evidence>
<dbReference type="OrthoDB" id="3970464at2759"/>
<dbReference type="InterPro" id="IPR047214">
    <property type="entry name" value="TPP_PDC_IPDC"/>
</dbReference>
<dbReference type="GO" id="GO:0000287">
    <property type="term" value="F:magnesium ion binding"/>
    <property type="evidence" value="ECO:0007669"/>
    <property type="project" value="InterPro"/>
</dbReference>
<dbReference type="InterPro" id="IPR029035">
    <property type="entry name" value="DHS-like_NAD/FAD-binding_dom"/>
</dbReference>
<dbReference type="VEuPathDB" id="FungiDB:BO71DRAFT_345689"/>
<dbReference type="EC" id="4.1.1.1" evidence="4"/>
<evidence type="ECO:0000256" key="13">
    <source>
        <dbReference type="SAM" id="Phobius"/>
    </source>
</evidence>
<evidence type="ECO:0000259" key="15">
    <source>
        <dbReference type="Pfam" id="PF02775"/>
    </source>
</evidence>
<dbReference type="Gene3D" id="3.40.50.1220">
    <property type="entry name" value="TPP-binding domain"/>
    <property type="match status" value="1"/>
</dbReference>
<feature type="binding site" evidence="11">
    <location>
        <position position="528"/>
    </location>
    <ligand>
        <name>Mg(2+)</name>
        <dbReference type="ChEBI" id="CHEBI:18420"/>
    </ligand>
</feature>
<evidence type="ECO:0000256" key="10">
    <source>
        <dbReference type="ARBA" id="ARBA00023239"/>
    </source>
</evidence>
<dbReference type="Pfam" id="PF02775">
    <property type="entry name" value="TPP_enzyme_C"/>
    <property type="match status" value="1"/>
</dbReference>
<evidence type="ECO:0000256" key="1">
    <source>
        <dbReference type="ARBA" id="ARBA00001041"/>
    </source>
</evidence>
<dbReference type="GO" id="GO:0004737">
    <property type="term" value="F:pyruvate decarboxylase activity"/>
    <property type="evidence" value="ECO:0007669"/>
    <property type="project" value="UniProtKB-EC"/>
</dbReference>
<evidence type="ECO:0000256" key="3">
    <source>
        <dbReference type="ARBA" id="ARBA00007812"/>
    </source>
</evidence>
<accession>A0A319DKM6</accession>
<feature type="binding site" evidence="11">
    <location>
        <position position="501"/>
    </location>
    <ligand>
        <name>Mg(2+)</name>
        <dbReference type="ChEBI" id="CHEBI:18420"/>
    </ligand>
</feature>
<keyword evidence="13" id="KW-1133">Transmembrane helix</keyword>
<dbReference type="InterPro" id="IPR047213">
    <property type="entry name" value="TPP_PYR_PDC_IPDC-like"/>
</dbReference>
<dbReference type="Pfam" id="PF00205">
    <property type="entry name" value="TPP_enzyme_M"/>
    <property type="match status" value="1"/>
</dbReference>
<evidence type="ECO:0000256" key="5">
    <source>
        <dbReference type="ARBA" id="ARBA00014422"/>
    </source>
</evidence>
<dbReference type="GO" id="GO:0005829">
    <property type="term" value="C:cytosol"/>
    <property type="evidence" value="ECO:0007669"/>
    <property type="project" value="TreeGrafter"/>
</dbReference>
<evidence type="ECO:0000256" key="11">
    <source>
        <dbReference type="PIRSR" id="PIRSR036565-2"/>
    </source>
</evidence>
<keyword evidence="18" id="KW-1185">Reference proteome</keyword>
<dbReference type="SUPFAM" id="SSF52518">
    <property type="entry name" value="Thiamin diphosphate-binding fold (THDP-binding)"/>
    <property type="match status" value="2"/>
</dbReference>
<dbReference type="InterPro" id="IPR012001">
    <property type="entry name" value="Thiamin_PyroP_enz_TPP-bd_dom"/>
</dbReference>